<evidence type="ECO:0000256" key="1">
    <source>
        <dbReference type="SAM" id="MobiDB-lite"/>
    </source>
</evidence>
<feature type="compositionally biased region" description="Basic and acidic residues" evidence="1">
    <location>
        <begin position="65"/>
        <end position="77"/>
    </location>
</feature>
<name>A0A8J4AT40_9CHLO</name>
<dbReference type="Proteomes" id="UP000747399">
    <property type="component" value="Unassembled WGS sequence"/>
</dbReference>
<feature type="region of interest" description="Disordered" evidence="1">
    <location>
        <begin position="65"/>
        <end position="91"/>
    </location>
</feature>
<evidence type="ECO:0000313" key="2">
    <source>
        <dbReference type="EMBL" id="GIL45623.1"/>
    </source>
</evidence>
<accession>A0A8J4AT40</accession>
<proteinExistence type="predicted"/>
<feature type="region of interest" description="Disordered" evidence="1">
    <location>
        <begin position="114"/>
        <end position="140"/>
    </location>
</feature>
<comment type="caution">
    <text evidence="2">The sequence shown here is derived from an EMBL/GenBank/DDBJ whole genome shotgun (WGS) entry which is preliminary data.</text>
</comment>
<sequence>MGTVGELGRELRVPAGTGTATAAVGAPASCSGGATVIANGCTGFPEPSPSVATLFTWVGRVHGDDEVEDQRSHRSECEGGGQHQDDCVTNTPHPAGHPLCCDIQEKMRVLEKVLRRGTTDGAGKRRGMGAVTERREGERR</sequence>
<reference evidence="2" key="1">
    <citation type="journal article" date="2021" name="Proc. Natl. Acad. Sci. U.S.A.">
        <title>Three genomes in the algal genus Volvox reveal the fate of a haploid sex-determining region after a transition to homothallism.</title>
        <authorList>
            <person name="Yamamoto K."/>
            <person name="Hamaji T."/>
            <person name="Kawai-Toyooka H."/>
            <person name="Matsuzaki R."/>
            <person name="Takahashi F."/>
            <person name="Nishimura Y."/>
            <person name="Kawachi M."/>
            <person name="Noguchi H."/>
            <person name="Minakuchi Y."/>
            <person name="Umen J.G."/>
            <person name="Toyoda A."/>
            <person name="Nozaki H."/>
        </authorList>
    </citation>
    <scope>NUCLEOTIDE SEQUENCE</scope>
    <source>
        <strain evidence="2">NIES-3780</strain>
    </source>
</reference>
<dbReference type="AlphaFoldDB" id="A0A8J4AT40"/>
<keyword evidence="3" id="KW-1185">Reference proteome</keyword>
<organism evidence="2 3">
    <name type="scientific">Volvox africanus</name>
    <dbReference type="NCBI Taxonomy" id="51714"/>
    <lineage>
        <taxon>Eukaryota</taxon>
        <taxon>Viridiplantae</taxon>
        <taxon>Chlorophyta</taxon>
        <taxon>core chlorophytes</taxon>
        <taxon>Chlorophyceae</taxon>
        <taxon>CS clade</taxon>
        <taxon>Chlamydomonadales</taxon>
        <taxon>Volvocaceae</taxon>
        <taxon>Volvox</taxon>
    </lineage>
</organism>
<dbReference type="EMBL" id="BNCO01000003">
    <property type="protein sequence ID" value="GIL45623.1"/>
    <property type="molecule type" value="Genomic_DNA"/>
</dbReference>
<evidence type="ECO:0000313" key="3">
    <source>
        <dbReference type="Proteomes" id="UP000747399"/>
    </source>
</evidence>
<gene>
    <name evidence="2" type="ORF">Vafri_2827</name>
</gene>
<protein>
    <submittedName>
        <fullName evidence="2">Uncharacterized protein</fullName>
    </submittedName>
</protein>